<comment type="similarity">
    <text evidence="1">Belongs to the UPF0751 family.</text>
</comment>
<dbReference type="InterPro" id="IPR016772">
    <property type="entry name" value="UCP020408"/>
</dbReference>
<accession>A0A1J0GLI4</accession>
<protein>
    <submittedName>
        <fullName evidence="2">Dihydroorotate dehydrogenase</fullName>
    </submittedName>
</protein>
<reference evidence="3" key="1">
    <citation type="journal article" date="2016" name="Front. Microbiol.">
        <title>Complete Genome Sequence of Clostridium estertheticum DSM 8809, a Microbe Identified in Spoiled Vacuum Packed Beef.</title>
        <authorList>
            <person name="Yu Z."/>
            <person name="Gunn L."/>
            <person name="Brennan E."/>
            <person name="Reid R."/>
            <person name="Wall P.G."/>
            <person name="Gaora O.P."/>
            <person name="Hurley D."/>
            <person name="Bolton D."/>
            <person name="Fanning S."/>
        </authorList>
    </citation>
    <scope>NUCLEOTIDE SEQUENCE [LARGE SCALE GENOMIC DNA]</scope>
    <source>
        <strain evidence="3">DSM 8809</strain>
    </source>
</reference>
<proteinExistence type="inferred from homology"/>
<dbReference type="Proteomes" id="UP000182569">
    <property type="component" value="Chromosome"/>
</dbReference>
<gene>
    <name evidence="2" type="ORF">A7L45_20150</name>
</gene>
<keyword evidence="3" id="KW-1185">Reference proteome</keyword>
<dbReference type="STRING" id="1552.A7L45_20150"/>
<dbReference type="OrthoDB" id="5324142at2"/>
<evidence type="ECO:0000313" key="2">
    <source>
        <dbReference type="EMBL" id="APC42205.1"/>
    </source>
</evidence>
<name>A0A1J0GLI4_9CLOT</name>
<dbReference type="RefSeq" id="WP_071614496.1">
    <property type="nucleotide sequence ID" value="NZ_CP015756.1"/>
</dbReference>
<evidence type="ECO:0000313" key="3">
    <source>
        <dbReference type="Proteomes" id="UP000182569"/>
    </source>
</evidence>
<organism evidence="2 3">
    <name type="scientific">Clostridium estertheticum subsp. estertheticum</name>
    <dbReference type="NCBI Taxonomy" id="1552"/>
    <lineage>
        <taxon>Bacteria</taxon>
        <taxon>Bacillati</taxon>
        <taxon>Bacillota</taxon>
        <taxon>Clostridia</taxon>
        <taxon>Eubacteriales</taxon>
        <taxon>Clostridiaceae</taxon>
        <taxon>Clostridium</taxon>
    </lineage>
</organism>
<dbReference type="KEGG" id="ceu:A7L45_20150"/>
<dbReference type="Pfam" id="PF10087">
    <property type="entry name" value="DUF2325"/>
    <property type="match status" value="1"/>
</dbReference>
<dbReference type="EMBL" id="CP015756">
    <property type="protein sequence ID" value="APC42205.1"/>
    <property type="molecule type" value="Genomic_DNA"/>
</dbReference>
<dbReference type="PIRSF" id="PIRSF020408">
    <property type="entry name" value="UCP020408"/>
    <property type="match status" value="1"/>
</dbReference>
<evidence type="ECO:0000256" key="1">
    <source>
        <dbReference type="ARBA" id="ARBA00007189"/>
    </source>
</evidence>
<dbReference type="AlphaFoldDB" id="A0A1J0GLI4"/>
<sequence>MCILLIGGDKLGNITQKLIQNGFNDIEHITGRKKDAKNFKLAGNIDLVMVLVDFVGHQLTKIVKEESRRSNVKVVYSKRSWIHMEKKIQECAKELGCQPKTII</sequence>